<gene>
    <name evidence="4" type="ORF">DFJ65_2863</name>
</gene>
<dbReference type="GO" id="GO:0042602">
    <property type="term" value="F:riboflavin reductase (NADPH) activity"/>
    <property type="evidence" value="ECO:0007669"/>
    <property type="project" value="TreeGrafter"/>
</dbReference>
<sequence length="168" mass="18061">MSLPVQHHAAPDTDHLRRVFGAYPTGVTALAAIVDGKPVGMAASSFTSVSLAPPIVSVCIAHSSSTWPVLRRTRRLGVSVLAADQVDACRALSARDTDRFADLRWRETFGGAVLLDDAGAWIETSIRQVVRAGDHDVVLLDVHDLDRADEVAPLVFHGSAFRRLAEGE</sequence>
<dbReference type="Proteomes" id="UP000256253">
    <property type="component" value="Unassembled WGS sequence"/>
</dbReference>
<dbReference type="PANTHER" id="PTHR30466">
    <property type="entry name" value="FLAVIN REDUCTASE"/>
    <property type="match status" value="1"/>
</dbReference>
<dbReference type="AlphaFoldDB" id="A0A3D9UQP4"/>
<evidence type="ECO:0000259" key="3">
    <source>
        <dbReference type="SMART" id="SM00903"/>
    </source>
</evidence>
<feature type="domain" description="Flavin reductase like" evidence="3">
    <location>
        <begin position="20"/>
        <end position="163"/>
    </location>
</feature>
<organism evidence="4 5">
    <name type="scientific">Calidifontibacter indicus</name>
    <dbReference type="NCBI Taxonomy" id="419650"/>
    <lineage>
        <taxon>Bacteria</taxon>
        <taxon>Bacillati</taxon>
        <taxon>Actinomycetota</taxon>
        <taxon>Actinomycetes</taxon>
        <taxon>Micrococcales</taxon>
        <taxon>Dermacoccaceae</taxon>
        <taxon>Calidifontibacter</taxon>
    </lineage>
</organism>
<evidence type="ECO:0000256" key="1">
    <source>
        <dbReference type="ARBA" id="ARBA00008898"/>
    </source>
</evidence>
<keyword evidence="2" id="KW-0560">Oxidoreductase</keyword>
<name>A0A3D9UQP4_9MICO</name>
<comment type="caution">
    <text evidence="4">The sequence shown here is derived from an EMBL/GenBank/DDBJ whole genome shotgun (WGS) entry which is preliminary data.</text>
</comment>
<dbReference type="Gene3D" id="2.30.110.10">
    <property type="entry name" value="Electron Transport, Fmn-binding Protein, Chain A"/>
    <property type="match status" value="1"/>
</dbReference>
<dbReference type="InterPro" id="IPR012349">
    <property type="entry name" value="Split_barrel_FMN-bd"/>
</dbReference>
<dbReference type="SUPFAM" id="SSF50475">
    <property type="entry name" value="FMN-binding split barrel"/>
    <property type="match status" value="1"/>
</dbReference>
<dbReference type="Pfam" id="PF01613">
    <property type="entry name" value="Flavin_Reduct"/>
    <property type="match status" value="1"/>
</dbReference>
<dbReference type="PANTHER" id="PTHR30466:SF11">
    <property type="entry name" value="FLAVIN-DEPENDENT MONOOXYGENASE, REDUCTASE SUBUNIT HSAB"/>
    <property type="match status" value="1"/>
</dbReference>
<dbReference type="InterPro" id="IPR050268">
    <property type="entry name" value="NADH-dep_flavin_reductase"/>
</dbReference>
<dbReference type="GO" id="GO:0010181">
    <property type="term" value="F:FMN binding"/>
    <property type="evidence" value="ECO:0007669"/>
    <property type="project" value="InterPro"/>
</dbReference>
<evidence type="ECO:0000313" key="4">
    <source>
        <dbReference type="EMBL" id="REF31782.1"/>
    </source>
</evidence>
<evidence type="ECO:0000256" key="2">
    <source>
        <dbReference type="ARBA" id="ARBA00023002"/>
    </source>
</evidence>
<keyword evidence="5" id="KW-1185">Reference proteome</keyword>
<dbReference type="InterPro" id="IPR002563">
    <property type="entry name" value="Flavin_Rdtase-like_dom"/>
</dbReference>
<evidence type="ECO:0000313" key="5">
    <source>
        <dbReference type="Proteomes" id="UP000256253"/>
    </source>
</evidence>
<dbReference type="RefSeq" id="WP_211308451.1">
    <property type="nucleotide sequence ID" value="NZ_QTUA01000001.1"/>
</dbReference>
<protein>
    <submittedName>
        <fullName evidence="4">Flavin reductase (DIM6/NTAB) family NADH-FMN oxidoreductase RutF</fullName>
    </submittedName>
</protein>
<proteinExistence type="inferred from homology"/>
<accession>A0A3D9UQP4</accession>
<reference evidence="4 5" key="1">
    <citation type="submission" date="2018-08" db="EMBL/GenBank/DDBJ databases">
        <title>Sequencing the genomes of 1000 actinobacteria strains.</title>
        <authorList>
            <person name="Klenk H.-P."/>
        </authorList>
    </citation>
    <scope>NUCLEOTIDE SEQUENCE [LARGE SCALE GENOMIC DNA]</scope>
    <source>
        <strain evidence="4 5">DSM 22967</strain>
    </source>
</reference>
<dbReference type="SMART" id="SM00903">
    <property type="entry name" value="Flavin_Reduct"/>
    <property type="match status" value="1"/>
</dbReference>
<comment type="similarity">
    <text evidence="1">Belongs to the non-flavoprotein flavin reductase family.</text>
</comment>
<dbReference type="EMBL" id="QTUA01000001">
    <property type="protein sequence ID" value="REF31782.1"/>
    <property type="molecule type" value="Genomic_DNA"/>
</dbReference>